<gene>
    <name evidence="8" type="ORF">G7070_13260</name>
</gene>
<protein>
    <recommendedName>
        <fullName evidence="3">phosphoenolpyruvate--glycerone phosphotransferase</fullName>
        <ecNumber evidence="3">2.7.1.121</ecNumber>
    </recommendedName>
</protein>
<dbReference type="SUPFAM" id="SSF53062">
    <property type="entry name" value="PTS system fructose IIA component-like"/>
    <property type="match status" value="1"/>
</dbReference>
<evidence type="ECO:0000256" key="2">
    <source>
        <dbReference type="ARBA" id="ARBA00002788"/>
    </source>
</evidence>
<evidence type="ECO:0000256" key="5">
    <source>
        <dbReference type="ARBA" id="ARBA00046577"/>
    </source>
</evidence>
<dbReference type="Proteomes" id="UP000501058">
    <property type="component" value="Chromosome"/>
</dbReference>
<evidence type="ECO:0000256" key="4">
    <source>
        <dbReference type="ARBA" id="ARBA00022679"/>
    </source>
</evidence>
<evidence type="ECO:0000313" key="9">
    <source>
        <dbReference type="Proteomes" id="UP000501058"/>
    </source>
</evidence>
<dbReference type="PANTHER" id="PTHR38594">
    <property type="entry name" value="PEP-DEPENDENT DIHYDROXYACETONE KINASE, PHOSPHORYL DONOR SUBUNIT DHAM"/>
    <property type="match status" value="1"/>
</dbReference>
<dbReference type="GO" id="GO:0019563">
    <property type="term" value="P:glycerol catabolic process"/>
    <property type="evidence" value="ECO:0007669"/>
    <property type="project" value="InterPro"/>
</dbReference>
<feature type="region of interest" description="Disordered" evidence="6">
    <location>
        <begin position="137"/>
        <end position="159"/>
    </location>
</feature>
<evidence type="ECO:0000256" key="3">
    <source>
        <dbReference type="ARBA" id="ARBA00012095"/>
    </source>
</evidence>
<dbReference type="InterPro" id="IPR039643">
    <property type="entry name" value="DhaM"/>
</dbReference>
<dbReference type="NCBIfam" id="TIGR02364">
    <property type="entry name" value="dha_pts"/>
    <property type="match status" value="1"/>
</dbReference>
<comment type="function">
    <text evidence="2">Component of the dihydroxyacetone kinase complex, which is responsible for the phosphoenolpyruvate (PEP)-dependent phosphorylation of dihydroxyacetone. DhaM serves as the phosphoryl donor. Is phosphorylated by phosphoenolpyruvate in an EI- and HPr-dependent reaction, and a phosphorelay system on histidine residues finally leads to phosphoryl transfer to DhaL and dihydroxyacetone.</text>
</comment>
<evidence type="ECO:0000313" key="8">
    <source>
        <dbReference type="EMBL" id="QIK73052.1"/>
    </source>
</evidence>
<evidence type="ECO:0000256" key="6">
    <source>
        <dbReference type="SAM" id="MobiDB-lite"/>
    </source>
</evidence>
<dbReference type="GO" id="GO:0009401">
    <property type="term" value="P:phosphoenolpyruvate-dependent sugar phosphotransferase system"/>
    <property type="evidence" value="ECO:0007669"/>
    <property type="project" value="InterPro"/>
</dbReference>
<dbReference type="GO" id="GO:0016020">
    <property type="term" value="C:membrane"/>
    <property type="evidence" value="ECO:0007669"/>
    <property type="project" value="InterPro"/>
</dbReference>
<comment type="catalytic activity">
    <reaction evidence="1">
        <text>dihydroxyacetone + phosphoenolpyruvate = dihydroxyacetone phosphate + pyruvate</text>
        <dbReference type="Rhea" id="RHEA:18381"/>
        <dbReference type="ChEBI" id="CHEBI:15361"/>
        <dbReference type="ChEBI" id="CHEBI:16016"/>
        <dbReference type="ChEBI" id="CHEBI:57642"/>
        <dbReference type="ChEBI" id="CHEBI:58702"/>
        <dbReference type="EC" id="2.7.1.121"/>
    </reaction>
</comment>
<dbReference type="PANTHER" id="PTHR38594:SF1">
    <property type="entry name" value="PEP-DEPENDENT DIHYDROXYACETONE KINASE, PHOSPHORYL DONOR SUBUNIT DHAM"/>
    <property type="match status" value="1"/>
</dbReference>
<name>A0A6G7Y8A9_9ACTN</name>
<dbReference type="InterPro" id="IPR004701">
    <property type="entry name" value="PTS_EIIA_man-typ"/>
</dbReference>
<evidence type="ECO:0000256" key="1">
    <source>
        <dbReference type="ARBA" id="ARBA00001113"/>
    </source>
</evidence>
<organism evidence="8 9">
    <name type="scientific">Propioniciclava coleopterorum</name>
    <dbReference type="NCBI Taxonomy" id="2714937"/>
    <lineage>
        <taxon>Bacteria</taxon>
        <taxon>Bacillati</taxon>
        <taxon>Actinomycetota</taxon>
        <taxon>Actinomycetes</taxon>
        <taxon>Propionibacteriales</taxon>
        <taxon>Propionibacteriaceae</taxon>
        <taxon>Propioniciclava</taxon>
    </lineage>
</organism>
<comment type="subunit">
    <text evidence="5">Homodimer. The dihydroxyacetone kinase complex is composed of a homodimer of DhaM, a homodimer of DhaK and the subunit DhaL.</text>
</comment>
<dbReference type="Pfam" id="PF03610">
    <property type="entry name" value="EIIA-man"/>
    <property type="match status" value="1"/>
</dbReference>
<evidence type="ECO:0000259" key="7">
    <source>
        <dbReference type="PROSITE" id="PS51096"/>
    </source>
</evidence>
<dbReference type="InterPro" id="IPR036662">
    <property type="entry name" value="PTS_EIIA_man-typ_sf"/>
</dbReference>
<proteinExistence type="predicted"/>
<feature type="domain" description="PTS EIIA type-4" evidence="7">
    <location>
        <begin position="1"/>
        <end position="131"/>
    </location>
</feature>
<dbReference type="EC" id="2.7.1.121" evidence="3"/>
<dbReference type="GO" id="GO:0047324">
    <property type="term" value="F:phosphoenolpyruvate-glycerone phosphotransferase activity"/>
    <property type="evidence" value="ECO:0007669"/>
    <property type="project" value="UniProtKB-EC"/>
</dbReference>
<dbReference type="PROSITE" id="PS51096">
    <property type="entry name" value="PTS_EIIA_TYPE_4"/>
    <property type="match status" value="1"/>
</dbReference>
<dbReference type="RefSeq" id="WP_166234123.1">
    <property type="nucleotide sequence ID" value="NZ_CP049865.1"/>
</dbReference>
<dbReference type="InterPro" id="IPR012844">
    <property type="entry name" value="DhaM_N"/>
</dbReference>
<sequence>MIGLVVVSHSPALADAAIALALEMVGRGDPPAVIAAAGTPDGGLGTDAAAIAEALAAADSGDGVLVLLDLGSAILSAEMALEFVDPDLAERVTLSPAPLVEGLVAAVVTAAAGGSVADCAAEAERGLTAKVQHLAVEPEPEPDAAPASHQPDAPRGRPP</sequence>
<reference evidence="8 9" key="1">
    <citation type="submission" date="2020-03" db="EMBL/GenBank/DDBJ databases">
        <title>Propioniciclava sp. nov., isolated from Hydrophilus acuminatus.</title>
        <authorList>
            <person name="Hyun D.-W."/>
            <person name="Bae J.-W."/>
        </authorList>
    </citation>
    <scope>NUCLEOTIDE SEQUENCE [LARGE SCALE GENOMIC DNA]</scope>
    <source>
        <strain evidence="8 9">HDW11</strain>
    </source>
</reference>
<keyword evidence="4" id="KW-0808">Transferase</keyword>
<accession>A0A6G7Y8A9</accession>
<dbReference type="EMBL" id="CP049865">
    <property type="protein sequence ID" value="QIK73052.1"/>
    <property type="molecule type" value="Genomic_DNA"/>
</dbReference>
<keyword evidence="9" id="KW-1185">Reference proteome</keyword>
<dbReference type="Gene3D" id="3.40.50.510">
    <property type="entry name" value="Phosphotransferase system, mannose-type IIA component"/>
    <property type="match status" value="1"/>
</dbReference>
<dbReference type="KEGG" id="prv:G7070_13260"/>
<dbReference type="AlphaFoldDB" id="A0A6G7Y8A9"/>
<keyword evidence="8" id="KW-0418">Kinase</keyword>